<dbReference type="InterPro" id="IPR014820">
    <property type="entry name" value="PriCT_1"/>
</dbReference>
<feature type="domain" description="Primase C-terminal 1" evidence="3">
    <location>
        <begin position="15"/>
        <end position="80"/>
    </location>
</feature>
<dbReference type="Pfam" id="PF08706">
    <property type="entry name" value="D5_N"/>
    <property type="match status" value="1"/>
</dbReference>
<comment type="caution">
    <text evidence="4">The sequence shown here is derived from an EMBL/GenBank/DDBJ whole genome shotgun (WGS) entry which is preliminary data.</text>
</comment>
<evidence type="ECO:0000259" key="3">
    <source>
        <dbReference type="SMART" id="SM00942"/>
    </source>
</evidence>
<dbReference type="SMART" id="SM00942">
    <property type="entry name" value="PriCT_1"/>
    <property type="match status" value="1"/>
</dbReference>
<name>A0A4Q0I1U4_9FIRM</name>
<organism evidence="4 5">
    <name type="scientific">Acetivibrio mesophilus</name>
    <dbReference type="NCBI Taxonomy" id="2487273"/>
    <lineage>
        <taxon>Bacteria</taxon>
        <taxon>Bacillati</taxon>
        <taxon>Bacillota</taxon>
        <taxon>Clostridia</taxon>
        <taxon>Eubacteriales</taxon>
        <taxon>Oscillospiraceae</taxon>
        <taxon>Acetivibrio</taxon>
    </lineage>
</organism>
<dbReference type="OrthoDB" id="9763644at2"/>
<dbReference type="Proteomes" id="UP000289166">
    <property type="component" value="Unassembled WGS sequence"/>
</dbReference>
<dbReference type="SMART" id="SM00885">
    <property type="entry name" value="D5_N"/>
    <property type="match status" value="1"/>
</dbReference>
<evidence type="ECO:0000259" key="2">
    <source>
        <dbReference type="SMART" id="SM00885"/>
    </source>
</evidence>
<dbReference type="SUPFAM" id="SSF56563">
    <property type="entry name" value="Major capsid protein gp5"/>
    <property type="match status" value="1"/>
</dbReference>
<dbReference type="InterPro" id="IPR024455">
    <property type="entry name" value="Phage_capsid"/>
</dbReference>
<accession>A0A4Q0I1U4</accession>
<dbReference type="InterPro" id="IPR054612">
    <property type="entry name" value="Phage_capsid-like_C"/>
</dbReference>
<dbReference type="NCBIfam" id="TIGR01554">
    <property type="entry name" value="major_cap_HK97"/>
    <property type="match status" value="1"/>
</dbReference>
<dbReference type="InterPro" id="IPR014818">
    <property type="entry name" value="Phage/plasmid_primase_P4_C"/>
</dbReference>
<dbReference type="Pfam" id="PF05065">
    <property type="entry name" value="Phage_capsid"/>
    <property type="match status" value="1"/>
</dbReference>
<dbReference type="EMBL" id="RLII01000046">
    <property type="protein sequence ID" value="RXE57637.1"/>
    <property type="molecule type" value="Genomic_DNA"/>
</dbReference>
<keyword evidence="5" id="KW-1185">Reference proteome</keyword>
<feature type="domain" description="Bacteriophage/plasmid primase P4 C-terminal" evidence="2">
    <location>
        <begin position="95"/>
        <end position="247"/>
    </location>
</feature>
<dbReference type="Pfam" id="PF08708">
    <property type="entry name" value="PriCT_1"/>
    <property type="match status" value="1"/>
</dbReference>
<evidence type="ECO:0000313" key="5">
    <source>
        <dbReference type="Proteomes" id="UP000289166"/>
    </source>
</evidence>
<proteinExistence type="predicted"/>
<sequence length="493" mass="54650">MEREKVLLTPFEGSSIAVEIMEGSRNSTLTSLAGTMRGRGMTEESIYAALLAENNARCNPPLDEAEVRKIAHSVSRYQLNPPVKKHYHRTDSGNAERLRDRFGEIIRYCPAFKYWLVYDGCCWKRETGELMQFAIKTAREMLAEASRIEDEATRKELVRHAMQSENAGRLKAMIDVASNLEDNRLINASMVEGIPEFGGYSVPEEYGAFLMDKSLENEIIRPRATVWAMGSETKKVPAFDGADRTNHLFGDISGEWLEEGQTGTRKTAKLRLIQLKAKKLACFSQASNELIADGMSFEEMLAGALIKGLGWYMDYAFINGTGEGQPLGIINDPALITVNKEDSQAAATITYQNVVNMFSRLAPSCFTNAVWLANPSVIPQLLTMTITIGTSGAQIPVFREESGKFTLLGKEVLFTEKCPALGAKGDLILADLSQYAIGMRKEIALDRSNVPGWMEDMTDYRVIVRVDGQGTWDKPITPKNGATLSWAVALEAR</sequence>
<reference evidence="5" key="1">
    <citation type="submission" date="2018-11" db="EMBL/GenBank/DDBJ databases">
        <title>Genome sequencing of a novel mesophilic and cellulolytic organism within the genus Hungateiclostridium.</title>
        <authorList>
            <person name="Rettenmaier R."/>
            <person name="Liebl W."/>
            <person name="Zverlov V."/>
        </authorList>
    </citation>
    <scope>NUCLEOTIDE SEQUENCE [LARGE SCALE GENOMIC DNA]</scope>
    <source>
        <strain evidence="5">N2K1</strain>
    </source>
</reference>
<dbReference type="AlphaFoldDB" id="A0A4Q0I1U4"/>
<protein>
    <submittedName>
        <fullName evidence="4">Phage major capsid protein</fullName>
    </submittedName>
</protein>
<comment type="subcellular location">
    <subcellularLocation>
        <location evidence="1">Virion</location>
    </subcellularLocation>
</comment>
<evidence type="ECO:0000313" key="4">
    <source>
        <dbReference type="EMBL" id="RXE57637.1"/>
    </source>
</evidence>
<gene>
    <name evidence="4" type="ORF">EFD62_16610</name>
</gene>
<dbReference type="Gene3D" id="3.30.2400.10">
    <property type="entry name" value="Major capsid protein gp5"/>
    <property type="match status" value="1"/>
</dbReference>
<evidence type="ECO:0000256" key="1">
    <source>
        <dbReference type="ARBA" id="ARBA00004328"/>
    </source>
</evidence>